<dbReference type="Gene3D" id="1.10.357.10">
    <property type="entry name" value="Tetracycline Repressor, domain 2"/>
    <property type="match status" value="1"/>
</dbReference>
<gene>
    <name evidence="6" type="ordered locus">HCH_06796</name>
</gene>
<feature type="domain" description="HTH tetR-type" evidence="5">
    <location>
        <begin position="3"/>
        <end position="63"/>
    </location>
</feature>
<dbReference type="InterPro" id="IPR009057">
    <property type="entry name" value="Homeodomain-like_sf"/>
</dbReference>
<accession>Q2S7F4</accession>
<evidence type="ECO:0000259" key="5">
    <source>
        <dbReference type="PROSITE" id="PS50977"/>
    </source>
</evidence>
<dbReference type="RefSeq" id="WP_011400470.1">
    <property type="nucleotide sequence ID" value="NC_007645.1"/>
</dbReference>
<dbReference type="GO" id="GO:0003677">
    <property type="term" value="F:DNA binding"/>
    <property type="evidence" value="ECO:0007669"/>
    <property type="project" value="UniProtKB-UniRule"/>
</dbReference>
<keyword evidence="3" id="KW-0804">Transcription</keyword>
<evidence type="ECO:0000256" key="1">
    <source>
        <dbReference type="ARBA" id="ARBA00023015"/>
    </source>
</evidence>
<dbReference type="PRINTS" id="PR00455">
    <property type="entry name" value="HTHTETR"/>
</dbReference>
<dbReference type="Proteomes" id="UP000000238">
    <property type="component" value="Chromosome"/>
</dbReference>
<proteinExistence type="predicted"/>
<organism evidence="6 7">
    <name type="scientific">Hahella chejuensis (strain KCTC 2396)</name>
    <dbReference type="NCBI Taxonomy" id="349521"/>
    <lineage>
        <taxon>Bacteria</taxon>
        <taxon>Pseudomonadati</taxon>
        <taxon>Pseudomonadota</taxon>
        <taxon>Gammaproteobacteria</taxon>
        <taxon>Oceanospirillales</taxon>
        <taxon>Hahellaceae</taxon>
        <taxon>Hahella</taxon>
    </lineage>
</organism>
<name>Q2S7F4_HAHCH</name>
<dbReference type="PANTHER" id="PTHR47506">
    <property type="entry name" value="TRANSCRIPTIONAL REGULATORY PROTEIN"/>
    <property type="match status" value="1"/>
</dbReference>
<dbReference type="eggNOG" id="COG1309">
    <property type="taxonomic scope" value="Bacteria"/>
</dbReference>
<dbReference type="PROSITE" id="PS50977">
    <property type="entry name" value="HTH_TETR_2"/>
    <property type="match status" value="1"/>
</dbReference>
<evidence type="ECO:0000256" key="2">
    <source>
        <dbReference type="ARBA" id="ARBA00023125"/>
    </source>
</evidence>
<dbReference type="HOGENOM" id="CLU_069356_23_1_6"/>
<evidence type="ECO:0000256" key="3">
    <source>
        <dbReference type="ARBA" id="ARBA00023163"/>
    </source>
</evidence>
<feature type="DNA-binding region" description="H-T-H motif" evidence="4">
    <location>
        <begin position="26"/>
        <end position="45"/>
    </location>
</feature>
<evidence type="ECO:0000313" key="7">
    <source>
        <dbReference type="Proteomes" id="UP000000238"/>
    </source>
</evidence>
<protein>
    <submittedName>
        <fullName evidence="6">Transcriptional regulator</fullName>
    </submittedName>
</protein>
<dbReference type="SUPFAM" id="SSF46689">
    <property type="entry name" value="Homeodomain-like"/>
    <property type="match status" value="1"/>
</dbReference>
<keyword evidence="1" id="KW-0805">Transcription regulation</keyword>
<dbReference type="PANTHER" id="PTHR47506:SF1">
    <property type="entry name" value="HTH-TYPE TRANSCRIPTIONAL REGULATOR YJDC"/>
    <property type="match status" value="1"/>
</dbReference>
<evidence type="ECO:0000313" key="6">
    <source>
        <dbReference type="EMBL" id="ABC33420.1"/>
    </source>
</evidence>
<keyword evidence="7" id="KW-1185">Reference proteome</keyword>
<dbReference type="KEGG" id="hch:HCH_06796"/>
<dbReference type="Pfam" id="PF00440">
    <property type="entry name" value="TetR_N"/>
    <property type="match status" value="1"/>
</dbReference>
<dbReference type="STRING" id="349521.HCH_06796"/>
<sequence>MKVSAREKIIESAYRLFYKQGLRATQVDQVIQESEVAKRTFYKHFPSKQDVVMDALQERHTRWLQWFTDKVEALNTPGKERVLGIFDALREWFDDPAFRGCAFLNVTAEIYDAQEPERELARRHKQDMDGKVAQWLKQAGVEDAALARQIGLLIDGAIIRAQCFGDPDYAQTARALCAAILRA</sequence>
<dbReference type="InterPro" id="IPR036271">
    <property type="entry name" value="Tet_transcr_reg_TetR-rel_C_sf"/>
</dbReference>
<dbReference type="OrthoDB" id="116240at2"/>
<dbReference type="InterPro" id="IPR011075">
    <property type="entry name" value="TetR_C"/>
</dbReference>
<dbReference type="SUPFAM" id="SSF48498">
    <property type="entry name" value="Tetracyclin repressor-like, C-terminal domain"/>
    <property type="match status" value="1"/>
</dbReference>
<keyword evidence="2 4" id="KW-0238">DNA-binding</keyword>
<dbReference type="EMBL" id="CP000155">
    <property type="protein sequence ID" value="ABC33420.1"/>
    <property type="molecule type" value="Genomic_DNA"/>
</dbReference>
<evidence type="ECO:0000256" key="4">
    <source>
        <dbReference type="PROSITE-ProRule" id="PRU00335"/>
    </source>
</evidence>
<reference evidence="6 7" key="1">
    <citation type="journal article" date="2005" name="Nucleic Acids Res.">
        <title>Genomic blueprint of Hahella chejuensis, a marine microbe producing an algicidal agent.</title>
        <authorList>
            <person name="Jeong H."/>
            <person name="Yim J.H."/>
            <person name="Lee C."/>
            <person name="Choi S.-H."/>
            <person name="Park Y.K."/>
            <person name="Yoon S.H."/>
            <person name="Hur C.-G."/>
            <person name="Kang H.-Y."/>
            <person name="Kim D."/>
            <person name="Lee H.H."/>
            <person name="Park K.H."/>
            <person name="Park S.-H."/>
            <person name="Park H.-S."/>
            <person name="Lee H.K."/>
            <person name="Oh T.K."/>
            <person name="Kim J.F."/>
        </authorList>
    </citation>
    <scope>NUCLEOTIDE SEQUENCE [LARGE SCALE GENOMIC DNA]</scope>
    <source>
        <strain evidence="6 7">KCTC 2396</strain>
    </source>
</reference>
<dbReference type="Pfam" id="PF16925">
    <property type="entry name" value="TetR_C_13"/>
    <property type="match status" value="1"/>
</dbReference>
<dbReference type="AlphaFoldDB" id="Q2S7F4"/>
<dbReference type="InterPro" id="IPR001647">
    <property type="entry name" value="HTH_TetR"/>
</dbReference>